<name>A0A5B7E9T1_PORTR</name>
<dbReference type="AlphaFoldDB" id="A0A5B7E9T1"/>
<dbReference type="GO" id="GO:0003676">
    <property type="term" value="F:nucleic acid binding"/>
    <property type="evidence" value="ECO:0007669"/>
    <property type="project" value="InterPro"/>
</dbReference>
<proteinExistence type="predicted"/>
<gene>
    <name evidence="1" type="ORF">E2C01_022919</name>
</gene>
<dbReference type="Gene3D" id="3.30.420.10">
    <property type="entry name" value="Ribonuclease H-like superfamily/Ribonuclease H"/>
    <property type="match status" value="1"/>
</dbReference>
<dbReference type="EMBL" id="VSRR010002116">
    <property type="protein sequence ID" value="MPC29673.1"/>
    <property type="molecule type" value="Genomic_DNA"/>
</dbReference>
<dbReference type="InterPro" id="IPR036397">
    <property type="entry name" value="RNaseH_sf"/>
</dbReference>
<evidence type="ECO:0000313" key="2">
    <source>
        <dbReference type="Proteomes" id="UP000324222"/>
    </source>
</evidence>
<comment type="caution">
    <text evidence="1">The sequence shown here is derived from an EMBL/GenBank/DDBJ whole genome shotgun (WGS) entry which is preliminary data.</text>
</comment>
<dbReference type="Proteomes" id="UP000324222">
    <property type="component" value="Unassembled WGS sequence"/>
</dbReference>
<sequence>MDGKKDIPPALSRTRFLEHYATQSDAIPVFTDGSNSDAALEWLYLLTKRGYRVLFCWVPGHVGVIGNEHADGLAKEAASRAPPSAPVPFRDVFQSIRLVIAARW</sequence>
<dbReference type="SUPFAM" id="SSF53098">
    <property type="entry name" value="Ribonuclease H-like"/>
    <property type="match status" value="1"/>
</dbReference>
<accession>A0A5B7E9T1</accession>
<evidence type="ECO:0000313" key="1">
    <source>
        <dbReference type="EMBL" id="MPC29673.1"/>
    </source>
</evidence>
<protein>
    <submittedName>
        <fullName evidence="1">Uncharacterized protein</fullName>
    </submittedName>
</protein>
<keyword evidence="2" id="KW-1185">Reference proteome</keyword>
<reference evidence="1 2" key="1">
    <citation type="submission" date="2019-05" db="EMBL/GenBank/DDBJ databases">
        <title>Another draft genome of Portunus trituberculatus and its Hox gene families provides insights of decapod evolution.</title>
        <authorList>
            <person name="Jeong J.-H."/>
            <person name="Song I."/>
            <person name="Kim S."/>
            <person name="Choi T."/>
            <person name="Kim D."/>
            <person name="Ryu S."/>
            <person name="Kim W."/>
        </authorList>
    </citation>
    <scope>NUCLEOTIDE SEQUENCE [LARGE SCALE GENOMIC DNA]</scope>
    <source>
        <tissue evidence="1">Muscle</tissue>
    </source>
</reference>
<organism evidence="1 2">
    <name type="scientific">Portunus trituberculatus</name>
    <name type="common">Swimming crab</name>
    <name type="synonym">Neptunus trituberculatus</name>
    <dbReference type="NCBI Taxonomy" id="210409"/>
    <lineage>
        <taxon>Eukaryota</taxon>
        <taxon>Metazoa</taxon>
        <taxon>Ecdysozoa</taxon>
        <taxon>Arthropoda</taxon>
        <taxon>Crustacea</taxon>
        <taxon>Multicrustacea</taxon>
        <taxon>Malacostraca</taxon>
        <taxon>Eumalacostraca</taxon>
        <taxon>Eucarida</taxon>
        <taxon>Decapoda</taxon>
        <taxon>Pleocyemata</taxon>
        <taxon>Brachyura</taxon>
        <taxon>Eubrachyura</taxon>
        <taxon>Portunoidea</taxon>
        <taxon>Portunidae</taxon>
        <taxon>Portuninae</taxon>
        <taxon>Portunus</taxon>
    </lineage>
</organism>
<dbReference type="InterPro" id="IPR012337">
    <property type="entry name" value="RNaseH-like_sf"/>
</dbReference>